<accession>A0A915L582</accession>
<sequence>MLPSAATKIYDQCRNTATYNYILRIFFDDPSSSFEESSFTFFGDDLSSTFLGLEDSSLFDDESLLGGCSNNDVAIVVAFFTSFCSKSSSTWIILLGMVVAKGISFSFDFNSPTDFDEEVNSSLAMLSGTLSIFLGVTSDSLAENILHSGNYQQSSTINRTPLKFWEIRDHRPQTKLPGPPSRRRSPVKFTEG</sequence>
<name>A0A915L582_ROMCU</name>
<dbReference type="AlphaFoldDB" id="A0A915L582"/>
<dbReference type="WBParaSite" id="nRc.2.0.1.t45673-RA">
    <property type="protein sequence ID" value="nRc.2.0.1.t45673-RA"/>
    <property type="gene ID" value="nRc.2.0.1.g45673"/>
</dbReference>
<evidence type="ECO:0000313" key="2">
    <source>
        <dbReference type="Proteomes" id="UP000887565"/>
    </source>
</evidence>
<evidence type="ECO:0000313" key="3">
    <source>
        <dbReference type="WBParaSite" id="nRc.2.0.1.t45673-RA"/>
    </source>
</evidence>
<keyword evidence="2" id="KW-1185">Reference proteome</keyword>
<protein>
    <submittedName>
        <fullName evidence="3">Uncharacterized protein</fullName>
    </submittedName>
</protein>
<reference evidence="3" key="1">
    <citation type="submission" date="2022-11" db="UniProtKB">
        <authorList>
            <consortium name="WormBaseParasite"/>
        </authorList>
    </citation>
    <scope>IDENTIFICATION</scope>
</reference>
<organism evidence="2 3">
    <name type="scientific">Romanomermis culicivorax</name>
    <name type="common">Nematode worm</name>
    <dbReference type="NCBI Taxonomy" id="13658"/>
    <lineage>
        <taxon>Eukaryota</taxon>
        <taxon>Metazoa</taxon>
        <taxon>Ecdysozoa</taxon>
        <taxon>Nematoda</taxon>
        <taxon>Enoplea</taxon>
        <taxon>Dorylaimia</taxon>
        <taxon>Mermithida</taxon>
        <taxon>Mermithoidea</taxon>
        <taxon>Mermithidae</taxon>
        <taxon>Romanomermis</taxon>
    </lineage>
</organism>
<dbReference type="Proteomes" id="UP000887565">
    <property type="component" value="Unplaced"/>
</dbReference>
<proteinExistence type="predicted"/>
<evidence type="ECO:0000256" key="1">
    <source>
        <dbReference type="SAM" id="MobiDB-lite"/>
    </source>
</evidence>
<feature type="region of interest" description="Disordered" evidence="1">
    <location>
        <begin position="169"/>
        <end position="192"/>
    </location>
</feature>